<accession>A0A559K885</accession>
<dbReference type="EMBL" id="VNJI01000024">
    <property type="protein sequence ID" value="TVY08340.1"/>
    <property type="molecule type" value="Genomic_DNA"/>
</dbReference>
<dbReference type="RefSeq" id="WP_144849825.1">
    <property type="nucleotide sequence ID" value="NZ_VNJI01000024.1"/>
</dbReference>
<reference evidence="1 2" key="1">
    <citation type="submission" date="2019-07" db="EMBL/GenBank/DDBJ databases">
        <authorList>
            <person name="Kim J."/>
        </authorList>
    </citation>
    <scope>NUCLEOTIDE SEQUENCE [LARGE SCALE GENOMIC DNA]</scope>
    <source>
        <strain evidence="1 2">JC52</strain>
    </source>
</reference>
<protein>
    <submittedName>
        <fullName evidence="1">Uncharacterized protein</fullName>
    </submittedName>
</protein>
<dbReference type="OrthoDB" id="9801392at2"/>
<evidence type="ECO:0000313" key="1">
    <source>
        <dbReference type="EMBL" id="TVY08340.1"/>
    </source>
</evidence>
<dbReference type="Pfam" id="PF19652">
    <property type="entry name" value="DUF6155"/>
    <property type="match status" value="1"/>
</dbReference>
<gene>
    <name evidence="1" type="ORF">FPZ49_19010</name>
</gene>
<keyword evidence="2" id="KW-1185">Reference proteome</keyword>
<dbReference type="InterPro" id="IPR046153">
    <property type="entry name" value="DUF6155"/>
</dbReference>
<sequence>MTKLSLPELKKQLKTYKAEELVSIIIDCYKSSAEVKKYIHMMLEPESTENQLFDEAKKKILNQFYPNRGEPKIKLAEAKKAISEFTKLSNNLARTIELMIYYVELGVEFTNDYGDMYESYYYSMASMYQNVLNKINDSGSGLYHVFQDRLRAIVRNTRGVGWGFHDQLADLFYNFAVVYEEDPEVG</sequence>
<name>A0A559K885_9BACL</name>
<proteinExistence type="predicted"/>
<dbReference type="AlphaFoldDB" id="A0A559K885"/>
<organism evidence="1 2">
    <name type="scientific">Paenibacillus cremeus</name>
    <dbReference type="NCBI Taxonomy" id="2163881"/>
    <lineage>
        <taxon>Bacteria</taxon>
        <taxon>Bacillati</taxon>
        <taxon>Bacillota</taxon>
        <taxon>Bacilli</taxon>
        <taxon>Bacillales</taxon>
        <taxon>Paenibacillaceae</taxon>
        <taxon>Paenibacillus</taxon>
    </lineage>
</organism>
<comment type="caution">
    <text evidence="1">The sequence shown here is derived from an EMBL/GenBank/DDBJ whole genome shotgun (WGS) entry which is preliminary data.</text>
</comment>
<evidence type="ECO:0000313" key="2">
    <source>
        <dbReference type="Proteomes" id="UP000317036"/>
    </source>
</evidence>
<dbReference type="Proteomes" id="UP000317036">
    <property type="component" value="Unassembled WGS sequence"/>
</dbReference>